<dbReference type="NCBIfam" id="TIGR01072">
    <property type="entry name" value="murA"/>
    <property type="match status" value="1"/>
</dbReference>
<comment type="caution">
    <text evidence="12">Lacks conserved residue(s) required for the propagation of feature annotation.</text>
</comment>
<protein>
    <recommendedName>
        <fullName evidence="12">UDP-N-acetylglucosamine 1-carboxyvinyltransferase</fullName>
        <ecNumber evidence="12">2.5.1.7</ecNumber>
    </recommendedName>
    <alternativeName>
        <fullName evidence="12">Enoylpyruvate transferase</fullName>
    </alternativeName>
    <alternativeName>
        <fullName evidence="12">UDP-N-acetylglucosamine enolpyruvyl transferase</fullName>
        <shortName evidence="12">EPT</shortName>
    </alternativeName>
</protein>
<dbReference type="NCBIfam" id="NF009470">
    <property type="entry name" value="PRK12830.1"/>
    <property type="match status" value="1"/>
</dbReference>
<dbReference type="InterPro" id="IPR001986">
    <property type="entry name" value="Enolpyruvate_Tfrase_dom"/>
</dbReference>
<dbReference type="InterPro" id="IPR036968">
    <property type="entry name" value="Enolpyruvate_Tfrase_sf"/>
</dbReference>
<dbReference type="InterPro" id="IPR005750">
    <property type="entry name" value="UDP_GlcNAc_COvinyl_MurA"/>
</dbReference>
<comment type="catalytic activity">
    <reaction evidence="11 12">
        <text>phosphoenolpyruvate + UDP-N-acetyl-alpha-D-glucosamine = UDP-N-acetyl-3-O-(1-carboxyvinyl)-alpha-D-glucosamine + phosphate</text>
        <dbReference type="Rhea" id="RHEA:18681"/>
        <dbReference type="ChEBI" id="CHEBI:43474"/>
        <dbReference type="ChEBI" id="CHEBI:57705"/>
        <dbReference type="ChEBI" id="CHEBI:58702"/>
        <dbReference type="ChEBI" id="CHEBI:68483"/>
        <dbReference type="EC" id="2.5.1.7"/>
    </reaction>
</comment>
<dbReference type="OrthoDB" id="9803760at2"/>
<keyword evidence="15" id="KW-1185">Reference proteome</keyword>
<keyword evidence="5 12" id="KW-0808">Transferase</keyword>
<evidence type="ECO:0000256" key="12">
    <source>
        <dbReference type="HAMAP-Rule" id="MF_00111"/>
    </source>
</evidence>
<comment type="similarity">
    <text evidence="10 12">Belongs to the EPSP synthase family. MurA subfamily.</text>
</comment>
<feature type="binding site" evidence="12">
    <location>
        <begin position="122"/>
        <end position="126"/>
    </location>
    <ligand>
        <name>UDP-N-acetyl-alpha-D-glucosamine</name>
        <dbReference type="ChEBI" id="CHEBI:57705"/>
    </ligand>
</feature>
<dbReference type="GO" id="GO:0019277">
    <property type="term" value="P:UDP-N-acetylgalactosamine biosynthetic process"/>
    <property type="evidence" value="ECO:0007669"/>
    <property type="project" value="InterPro"/>
</dbReference>
<accession>A0A419T3Q4</accession>
<evidence type="ECO:0000256" key="9">
    <source>
        <dbReference type="ARBA" id="ARBA00023316"/>
    </source>
</evidence>
<feature type="active site" description="Proton donor" evidence="12">
    <location>
        <position position="117"/>
    </location>
</feature>
<comment type="caution">
    <text evidence="14">The sequence shown here is derived from an EMBL/GenBank/DDBJ whole genome shotgun (WGS) entry which is preliminary data.</text>
</comment>
<evidence type="ECO:0000256" key="6">
    <source>
        <dbReference type="ARBA" id="ARBA00022960"/>
    </source>
</evidence>
<reference evidence="14 15" key="1">
    <citation type="submission" date="2016-08" db="EMBL/GenBank/DDBJ databases">
        <title>Novel Firmicutes and Novel Genomes.</title>
        <authorList>
            <person name="Poppleton D.I."/>
            <person name="Gribaldo S."/>
        </authorList>
    </citation>
    <scope>NUCLEOTIDE SEQUENCE [LARGE SCALE GENOMIC DNA]</scope>
    <source>
        <strain evidence="14 15">CTT3</strain>
    </source>
</reference>
<feature type="domain" description="Enolpyruvate transferase" evidence="13">
    <location>
        <begin position="7"/>
        <end position="406"/>
    </location>
</feature>
<gene>
    <name evidence="12" type="primary">murA</name>
    <name evidence="14" type="ORF">BET03_11570</name>
</gene>
<organism evidence="14 15">
    <name type="scientific">Thermohalobacter berrensis</name>
    <dbReference type="NCBI Taxonomy" id="99594"/>
    <lineage>
        <taxon>Bacteria</taxon>
        <taxon>Bacillati</taxon>
        <taxon>Bacillota</taxon>
        <taxon>Tissierellia</taxon>
        <taxon>Tissierellales</taxon>
        <taxon>Thermohalobacteraceae</taxon>
        <taxon>Thermohalobacter</taxon>
    </lineage>
</organism>
<dbReference type="RefSeq" id="WP_120168961.1">
    <property type="nucleotide sequence ID" value="NZ_MCIB01000013.1"/>
</dbReference>
<dbReference type="GO" id="GO:0008360">
    <property type="term" value="P:regulation of cell shape"/>
    <property type="evidence" value="ECO:0007669"/>
    <property type="project" value="UniProtKB-KW"/>
</dbReference>
<dbReference type="EC" id="2.5.1.7" evidence="12"/>
<dbReference type="AlphaFoldDB" id="A0A419T3Q4"/>
<evidence type="ECO:0000256" key="1">
    <source>
        <dbReference type="ARBA" id="ARBA00004496"/>
    </source>
</evidence>
<feature type="binding site" evidence="12">
    <location>
        <position position="93"/>
    </location>
    <ligand>
        <name>UDP-N-acetyl-alpha-D-glucosamine</name>
        <dbReference type="ChEBI" id="CHEBI:57705"/>
    </ligand>
</feature>
<dbReference type="InterPro" id="IPR013792">
    <property type="entry name" value="RNA3'P_cycl/enolpyr_Trfase_a/b"/>
</dbReference>
<keyword evidence="3 12" id="KW-0963">Cytoplasm</keyword>
<dbReference type="PANTHER" id="PTHR43783">
    <property type="entry name" value="UDP-N-ACETYLGLUCOSAMINE 1-CARBOXYVINYLTRANSFERASE"/>
    <property type="match status" value="1"/>
</dbReference>
<proteinExistence type="inferred from homology"/>
<dbReference type="UniPathway" id="UPA00219"/>
<keyword evidence="12" id="KW-0670">Pyruvate</keyword>
<dbReference type="Pfam" id="PF00275">
    <property type="entry name" value="EPSP_synthase"/>
    <property type="match status" value="1"/>
</dbReference>
<dbReference type="GO" id="GO:0051301">
    <property type="term" value="P:cell division"/>
    <property type="evidence" value="ECO:0007669"/>
    <property type="project" value="UniProtKB-KW"/>
</dbReference>
<evidence type="ECO:0000256" key="7">
    <source>
        <dbReference type="ARBA" id="ARBA00022984"/>
    </source>
</evidence>
<dbReference type="Gene3D" id="3.65.10.10">
    <property type="entry name" value="Enolpyruvate transferase domain"/>
    <property type="match status" value="2"/>
</dbReference>
<dbReference type="GO" id="GO:0005737">
    <property type="term" value="C:cytoplasm"/>
    <property type="evidence" value="ECO:0007669"/>
    <property type="project" value="UniProtKB-SubCell"/>
</dbReference>
<keyword evidence="8 12" id="KW-0131">Cell cycle</keyword>
<dbReference type="NCBIfam" id="NF006873">
    <property type="entry name" value="PRK09369.1"/>
    <property type="match status" value="1"/>
</dbReference>
<evidence type="ECO:0000313" key="14">
    <source>
        <dbReference type="EMBL" id="RKD32102.1"/>
    </source>
</evidence>
<dbReference type="PANTHER" id="PTHR43783:SF2">
    <property type="entry name" value="UDP-N-ACETYLGLUCOSAMINE 1-CARBOXYVINYLTRANSFERASE 2"/>
    <property type="match status" value="1"/>
</dbReference>
<evidence type="ECO:0000256" key="10">
    <source>
        <dbReference type="ARBA" id="ARBA00038367"/>
    </source>
</evidence>
<feature type="modified residue" description="2-(S-cysteinyl)pyruvic acid O-phosphothioketal" evidence="12">
    <location>
        <position position="117"/>
    </location>
</feature>
<dbReference type="SUPFAM" id="SSF55205">
    <property type="entry name" value="EPT/RTPC-like"/>
    <property type="match status" value="1"/>
</dbReference>
<dbReference type="CDD" id="cd01555">
    <property type="entry name" value="UdpNAET"/>
    <property type="match status" value="1"/>
</dbReference>
<evidence type="ECO:0000256" key="3">
    <source>
        <dbReference type="ARBA" id="ARBA00022490"/>
    </source>
</evidence>
<feature type="binding site" evidence="12">
    <location>
        <position position="327"/>
    </location>
    <ligand>
        <name>UDP-N-acetyl-alpha-D-glucosamine</name>
        <dbReference type="ChEBI" id="CHEBI:57705"/>
    </ligand>
</feature>
<keyword evidence="6 12" id="KW-0133">Cell shape</keyword>
<keyword evidence="4 12" id="KW-0132">Cell division</keyword>
<dbReference type="EMBL" id="MCIB01000013">
    <property type="protein sequence ID" value="RKD32102.1"/>
    <property type="molecule type" value="Genomic_DNA"/>
</dbReference>
<name>A0A419T3Q4_9FIRM</name>
<evidence type="ECO:0000256" key="5">
    <source>
        <dbReference type="ARBA" id="ARBA00022679"/>
    </source>
</evidence>
<evidence type="ECO:0000256" key="2">
    <source>
        <dbReference type="ARBA" id="ARBA00004752"/>
    </source>
</evidence>
<dbReference type="HAMAP" id="MF_00111">
    <property type="entry name" value="MurA"/>
    <property type="match status" value="1"/>
</dbReference>
<sequence length="418" mass="44793">MGKIVIEGGAKLKGKVEISGFKNAAVAIIPATLLAGDKCIIENVPLIKDVYILKEIMESLGAEVELDDKGIMTVDTSTVKKCSTPYDLAKKLRASYYLLGAGLGKFKEVEVSYPGGCDIGTRPIDQHIKGFEALGAKVNIEHGLIECKAEKLTGAKIYLDVVSVGATINIMLASVLAEGTTVIENAAKEPHIVDVANFLNSMGANIRGAGTDVIKIKGVKELHGCTYSVIPDQIEAGTYMIAAAATGGDVIVDNVIPTHLEPVTAKLREIGAEVIEYGDSIRVTANKELKNANIKTLPYPGFPTDLQQPMTAMLCKANGTSVITENIFEGRFKYVDELKRMGAKIKVEGRTAVVEGVKNLSGAKISVTDLRAGAAFIIAGLIAEGITEIYNIYHIDRGYEKIENKLMNLGAKIKRIKE</sequence>
<comment type="pathway">
    <text evidence="2 12">Cell wall biogenesis; peptidoglycan biosynthesis.</text>
</comment>
<dbReference type="GO" id="GO:0009252">
    <property type="term" value="P:peptidoglycan biosynthetic process"/>
    <property type="evidence" value="ECO:0007669"/>
    <property type="project" value="UniProtKB-UniRule"/>
</dbReference>
<dbReference type="Proteomes" id="UP000284177">
    <property type="component" value="Unassembled WGS sequence"/>
</dbReference>
<evidence type="ECO:0000259" key="13">
    <source>
        <dbReference type="Pfam" id="PF00275"/>
    </source>
</evidence>
<evidence type="ECO:0000256" key="11">
    <source>
        <dbReference type="ARBA" id="ARBA00047527"/>
    </source>
</evidence>
<dbReference type="GO" id="GO:0008760">
    <property type="term" value="F:UDP-N-acetylglucosamine 1-carboxyvinyltransferase activity"/>
    <property type="evidence" value="ECO:0007669"/>
    <property type="project" value="UniProtKB-UniRule"/>
</dbReference>
<comment type="function">
    <text evidence="12">Cell wall formation. Adds enolpyruvyl to UDP-N-acetylglucosamine.</text>
</comment>
<dbReference type="GO" id="GO:0071555">
    <property type="term" value="P:cell wall organization"/>
    <property type="evidence" value="ECO:0007669"/>
    <property type="project" value="UniProtKB-KW"/>
</dbReference>
<keyword evidence="7 12" id="KW-0573">Peptidoglycan synthesis</keyword>
<dbReference type="InterPro" id="IPR050068">
    <property type="entry name" value="MurA_subfamily"/>
</dbReference>
<evidence type="ECO:0000256" key="8">
    <source>
        <dbReference type="ARBA" id="ARBA00023306"/>
    </source>
</evidence>
<comment type="subcellular location">
    <subcellularLocation>
        <location evidence="1 12">Cytoplasm</location>
    </subcellularLocation>
</comment>
<dbReference type="FunFam" id="3.65.10.10:FF:000001">
    <property type="entry name" value="UDP-N-acetylglucosamine 1-carboxyvinyltransferase"/>
    <property type="match status" value="1"/>
</dbReference>
<keyword evidence="9 12" id="KW-0961">Cell wall biogenesis/degradation</keyword>
<feature type="binding site" evidence="12">
    <location>
        <begin position="22"/>
        <end position="23"/>
    </location>
    <ligand>
        <name>phosphoenolpyruvate</name>
        <dbReference type="ChEBI" id="CHEBI:58702"/>
    </ligand>
</feature>
<evidence type="ECO:0000313" key="15">
    <source>
        <dbReference type="Proteomes" id="UP000284177"/>
    </source>
</evidence>
<feature type="binding site" evidence="12">
    <location>
        <position position="305"/>
    </location>
    <ligand>
        <name>UDP-N-acetyl-alpha-D-glucosamine</name>
        <dbReference type="ChEBI" id="CHEBI:57705"/>
    </ligand>
</feature>
<evidence type="ECO:0000256" key="4">
    <source>
        <dbReference type="ARBA" id="ARBA00022618"/>
    </source>
</evidence>